<protein>
    <submittedName>
        <fullName evidence="1">Uncharacterized protein</fullName>
    </submittedName>
</protein>
<organism evidence="1 2">
    <name type="scientific">Fistulina hepatica ATCC 64428</name>
    <dbReference type="NCBI Taxonomy" id="1128425"/>
    <lineage>
        <taxon>Eukaryota</taxon>
        <taxon>Fungi</taxon>
        <taxon>Dikarya</taxon>
        <taxon>Basidiomycota</taxon>
        <taxon>Agaricomycotina</taxon>
        <taxon>Agaricomycetes</taxon>
        <taxon>Agaricomycetidae</taxon>
        <taxon>Agaricales</taxon>
        <taxon>Fistulinaceae</taxon>
        <taxon>Fistulina</taxon>
    </lineage>
</organism>
<dbReference type="Proteomes" id="UP000054144">
    <property type="component" value="Unassembled WGS sequence"/>
</dbReference>
<proteinExistence type="predicted"/>
<accession>A0A0D7A3G3</accession>
<dbReference type="AlphaFoldDB" id="A0A0D7A3G3"/>
<keyword evidence="2" id="KW-1185">Reference proteome</keyword>
<sequence>MPDAHASQEDAAKAHTCLCWRTSRMPFLKQRRDDVTRRRVGIVTTIAVTLTSFDPESRYCLLFNRYDGRNSGSS</sequence>
<name>A0A0D7A3G3_9AGAR</name>
<evidence type="ECO:0000313" key="2">
    <source>
        <dbReference type="Proteomes" id="UP000054144"/>
    </source>
</evidence>
<reference evidence="1 2" key="1">
    <citation type="journal article" date="2015" name="Fungal Genet. Biol.">
        <title>Evolution of novel wood decay mechanisms in Agaricales revealed by the genome sequences of Fistulina hepatica and Cylindrobasidium torrendii.</title>
        <authorList>
            <person name="Floudas D."/>
            <person name="Held B.W."/>
            <person name="Riley R."/>
            <person name="Nagy L.G."/>
            <person name="Koehler G."/>
            <person name="Ransdell A.S."/>
            <person name="Younus H."/>
            <person name="Chow J."/>
            <person name="Chiniquy J."/>
            <person name="Lipzen A."/>
            <person name="Tritt A."/>
            <person name="Sun H."/>
            <person name="Haridas S."/>
            <person name="LaButti K."/>
            <person name="Ohm R.A."/>
            <person name="Kues U."/>
            <person name="Blanchette R.A."/>
            <person name="Grigoriev I.V."/>
            <person name="Minto R.E."/>
            <person name="Hibbett D.S."/>
        </authorList>
    </citation>
    <scope>NUCLEOTIDE SEQUENCE [LARGE SCALE GENOMIC DNA]</scope>
    <source>
        <strain evidence="1 2">ATCC 64428</strain>
    </source>
</reference>
<dbReference type="EMBL" id="KN882059">
    <property type="protein sequence ID" value="KIY45290.1"/>
    <property type="molecule type" value="Genomic_DNA"/>
</dbReference>
<evidence type="ECO:0000313" key="1">
    <source>
        <dbReference type="EMBL" id="KIY45290.1"/>
    </source>
</evidence>
<gene>
    <name evidence="1" type="ORF">FISHEDRAFT_76783</name>
</gene>